<evidence type="ECO:0000259" key="2">
    <source>
        <dbReference type="SMART" id="SM00651"/>
    </source>
</evidence>
<dbReference type="CDD" id="cd06168">
    <property type="entry name" value="LSMD1"/>
    <property type="match status" value="1"/>
</dbReference>
<dbReference type="EMBL" id="NBSH01000013">
    <property type="protein sequence ID" value="ORX34687.1"/>
    <property type="molecule type" value="Genomic_DNA"/>
</dbReference>
<dbReference type="GeneID" id="33553783"/>
<dbReference type="InterPro" id="IPR050914">
    <property type="entry name" value="snRNP_SmB/NAA38-like"/>
</dbReference>
<dbReference type="Proteomes" id="UP000193218">
    <property type="component" value="Unassembled WGS sequence"/>
</dbReference>
<proteinExistence type="predicted"/>
<reference evidence="3 4" key="1">
    <citation type="submission" date="2017-03" db="EMBL/GenBank/DDBJ databases">
        <title>Widespread Adenine N6-methylation of Active Genes in Fungi.</title>
        <authorList>
            <consortium name="DOE Joint Genome Institute"/>
            <person name="Mondo S.J."/>
            <person name="Dannebaum R.O."/>
            <person name="Kuo R.C."/>
            <person name="Louie K.B."/>
            <person name="Bewick A.J."/>
            <person name="Labutti K."/>
            <person name="Haridas S."/>
            <person name="Kuo A."/>
            <person name="Salamov A."/>
            <person name="Ahrendt S.R."/>
            <person name="Lau R."/>
            <person name="Bowen B.P."/>
            <person name="Lipzen A."/>
            <person name="Sullivan W."/>
            <person name="Andreopoulos W.B."/>
            <person name="Clum A."/>
            <person name="Lindquist E."/>
            <person name="Daum C."/>
            <person name="Northen T.R."/>
            <person name="Ramamoorthy G."/>
            <person name="Schmitz R.J."/>
            <person name="Gryganskyi A."/>
            <person name="Culley D."/>
            <person name="Magnuson J."/>
            <person name="James T.Y."/>
            <person name="O'Malley M.A."/>
            <person name="Stajich J.E."/>
            <person name="Spatafora J.W."/>
            <person name="Visel A."/>
            <person name="Grigoriev I.V."/>
        </authorList>
    </citation>
    <scope>NUCLEOTIDE SEQUENCE [LARGE SCALE GENOMIC DNA]</scope>
    <source>
        <strain evidence="3 4">NRRL Y-17943</strain>
    </source>
</reference>
<dbReference type="RefSeq" id="XP_021868929.1">
    <property type="nucleotide sequence ID" value="XM_022011975.1"/>
</dbReference>
<dbReference type="InterPro" id="IPR001163">
    <property type="entry name" value="Sm_dom_euk/arc"/>
</dbReference>
<dbReference type="PANTHER" id="PTHR10701">
    <property type="entry name" value="SMALL NUCLEAR RIBONUCLEOPROTEIN-ASSOCIATED PROTEIN B AND N"/>
    <property type="match status" value="1"/>
</dbReference>
<dbReference type="SUPFAM" id="SSF50182">
    <property type="entry name" value="Sm-like ribonucleoproteins"/>
    <property type="match status" value="1"/>
</dbReference>
<accession>A0A1Y1UAY9</accession>
<dbReference type="InterPro" id="IPR010920">
    <property type="entry name" value="LSM_dom_sf"/>
</dbReference>
<dbReference type="PANTHER" id="PTHR10701:SF5">
    <property type="entry name" value="N-ALPHA-ACETYLTRANSFERASE 38, NATC AUXILIARY SUBUNIT"/>
    <property type="match status" value="1"/>
</dbReference>
<dbReference type="InParanoid" id="A0A1Y1UAY9"/>
<evidence type="ECO:0000313" key="3">
    <source>
        <dbReference type="EMBL" id="ORX34687.1"/>
    </source>
</evidence>
<dbReference type="OrthoDB" id="368909at2759"/>
<dbReference type="STRING" id="4999.A0A1Y1UAY9"/>
<dbReference type="InterPro" id="IPR034110">
    <property type="entry name" value="LSMD1_Sm"/>
</dbReference>
<feature type="region of interest" description="Disordered" evidence="1">
    <location>
        <begin position="105"/>
        <end position="132"/>
    </location>
</feature>
<evidence type="ECO:0000313" key="4">
    <source>
        <dbReference type="Proteomes" id="UP000193218"/>
    </source>
</evidence>
<dbReference type="Pfam" id="PF01423">
    <property type="entry name" value="LSM"/>
    <property type="match status" value="1"/>
</dbReference>
<dbReference type="AlphaFoldDB" id="A0A1Y1UAY9"/>
<gene>
    <name evidence="3" type="ORF">BD324DRAFT_127013</name>
</gene>
<feature type="region of interest" description="Disordered" evidence="1">
    <location>
        <begin position="188"/>
        <end position="212"/>
    </location>
</feature>
<organism evidence="3 4">
    <name type="scientific">Kockovaella imperatae</name>
    <dbReference type="NCBI Taxonomy" id="4999"/>
    <lineage>
        <taxon>Eukaryota</taxon>
        <taxon>Fungi</taxon>
        <taxon>Dikarya</taxon>
        <taxon>Basidiomycota</taxon>
        <taxon>Agaricomycotina</taxon>
        <taxon>Tremellomycetes</taxon>
        <taxon>Tremellales</taxon>
        <taxon>Cuniculitremaceae</taxon>
        <taxon>Kockovaella</taxon>
    </lineage>
</organism>
<protein>
    <recommendedName>
        <fullName evidence="2">Sm domain-containing protein</fullName>
    </recommendedName>
</protein>
<sequence length="421" mass="46730">MSESHDGSDSVHGLGPGPSDLRQLLGRPLAITIHDGRMFIGYFHCTDRDMNIILNDTEEFQPAPRTKAEVLQRDREEIWLPRSERLEGEPDWSFWANLENFGPAVTSGEEAKGVQGENSGSERGDTEQSLGSSNDVQEMVAALEDTRVDGQGSERRSKETETTSLALKDDSTISDIQQAVNLKTVSTTDAAHQPHESSNTPSSCFTHSSESDSSSNWMQTLQGWTWGFRRGPGRFTGMIMIRGKDIIKIELVHGSFHRIQSTIGLGSRPHSHMQNKRRRFWLALAQVMHYSPRGFSRRARLCTTDVCPLRLAMNGKTLSFQTQSSKLSHASSILTILGSLSNEAWSSGYKTRRLQRRIGTFCTLVLHHSPHLNELTKPSSESSAMSSSGICKVVNDIDVPHAAYVDSSVNHSSWNNTSCDQ</sequence>
<name>A0A1Y1UAY9_9TREE</name>
<dbReference type="SMART" id="SM00651">
    <property type="entry name" value="Sm"/>
    <property type="match status" value="1"/>
</dbReference>
<dbReference type="GO" id="GO:0031417">
    <property type="term" value="C:NatC complex"/>
    <property type="evidence" value="ECO:0007669"/>
    <property type="project" value="InterPro"/>
</dbReference>
<evidence type="ECO:0000256" key="1">
    <source>
        <dbReference type="SAM" id="MobiDB-lite"/>
    </source>
</evidence>
<dbReference type="Gene3D" id="2.30.30.100">
    <property type="match status" value="1"/>
</dbReference>
<feature type="domain" description="Sm" evidence="2">
    <location>
        <begin position="19"/>
        <end position="251"/>
    </location>
</feature>
<comment type="caution">
    <text evidence="3">The sequence shown here is derived from an EMBL/GenBank/DDBJ whole genome shotgun (WGS) entry which is preliminary data.</text>
</comment>
<keyword evidence="4" id="KW-1185">Reference proteome</keyword>
<feature type="region of interest" description="Disordered" evidence="1">
    <location>
        <begin position="145"/>
        <end position="169"/>
    </location>
</feature>